<dbReference type="OrthoDB" id="1798667at2"/>
<dbReference type="SUPFAM" id="SSF54285">
    <property type="entry name" value="MoaD/ThiS"/>
    <property type="match status" value="1"/>
</dbReference>
<dbReference type="InterPro" id="IPR016155">
    <property type="entry name" value="Mopterin_synth/thiamin_S_b"/>
</dbReference>
<organism evidence="1 2">
    <name type="scientific">Desulfosporosinus metallidurans</name>
    <dbReference type="NCBI Taxonomy" id="1888891"/>
    <lineage>
        <taxon>Bacteria</taxon>
        <taxon>Bacillati</taxon>
        <taxon>Bacillota</taxon>
        <taxon>Clostridia</taxon>
        <taxon>Eubacteriales</taxon>
        <taxon>Desulfitobacteriaceae</taxon>
        <taxon>Desulfosporosinus</taxon>
    </lineage>
</organism>
<evidence type="ECO:0000313" key="1">
    <source>
        <dbReference type="EMBL" id="OLN29092.1"/>
    </source>
</evidence>
<reference evidence="1 2" key="1">
    <citation type="submission" date="2016-09" db="EMBL/GenBank/DDBJ databases">
        <title>Complete genome of Desulfosporosinus sp. OL.</title>
        <authorList>
            <person name="Mardanov A."/>
            <person name="Beletsky A."/>
            <person name="Panova A."/>
            <person name="Karnachuk O."/>
            <person name="Ravin N."/>
        </authorList>
    </citation>
    <scope>NUCLEOTIDE SEQUENCE [LARGE SCALE GENOMIC DNA]</scope>
    <source>
        <strain evidence="1 2">OL</strain>
    </source>
</reference>
<dbReference type="Gene3D" id="3.10.20.30">
    <property type="match status" value="1"/>
</dbReference>
<dbReference type="RefSeq" id="WP_075366189.1">
    <property type="nucleotide sequence ID" value="NZ_MLBF01000036.1"/>
</dbReference>
<name>A0A1Q8QP66_9FIRM</name>
<dbReference type="STRING" id="1888891.DSOL_3753"/>
<dbReference type="Proteomes" id="UP000186102">
    <property type="component" value="Unassembled WGS sequence"/>
</dbReference>
<dbReference type="InterPro" id="IPR003749">
    <property type="entry name" value="ThiS/MoaD-like"/>
</dbReference>
<dbReference type="EMBL" id="MLBF01000036">
    <property type="protein sequence ID" value="OLN29092.1"/>
    <property type="molecule type" value="Genomic_DNA"/>
</dbReference>
<gene>
    <name evidence="1" type="ORF">DSOL_3753</name>
</gene>
<evidence type="ECO:0008006" key="3">
    <source>
        <dbReference type="Google" id="ProtNLM"/>
    </source>
</evidence>
<sequence>MIIVKFFGLISVDSNIRQLLVKEGTVRQVLNEVMQSCPNISEQQLMQVIMFVNKLHISGKKRFSVVLKNGDELALISPSSGG</sequence>
<keyword evidence="2" id="KW-1185">Reference proteome</keyword>
<accession>A0A1Q8QP66</accession>
<proteinExistence type="predicted"/>
<dbReference type="Pfam" id="PF02597">
    <property type="entry name" value="ThiS"/>
    <property type="match status" value="1"/>
</dbReference>
<dbReference type="InterPro" id="IPR012675">
    <property type="entry name" value="Beta-grasp_dom_sf"/>
</dbReference>
<protein>
    <recommendedName>
        <fullName evidence="3">Molybdopterin synthase sulfur carrier subunit</fullName>
    </recommendedName>
</protein>
<evidence type="ECO:0000313" key="2">
    <source>
        <dbReference type="Proteomes" id="UP000186102"/>
    </source>
</evidence>
<dbReference type="AlphaFoldDB" id="A0A1Q8QP66"/>
<comment type="caution">
    <text evidence="1">The sequence shown here is derived from an EMBL/GenBank/DDBJ whole genome shotgun (WGS) entry which is preliminary data.</text>
</comment>